<sequence length="183" mass="19491">MLDPLPNVSKVLNLVIQEEQQRTLGSNPSSGFSSSESMAFSAVSSTPYVAAFSSQSMKKKDRPICSHCGIMGHTMDRCYKLHRYPPGYKPKGKAQQQQQSLIQSISKSTLSSSSGVSSPFAMTATASSSLPSHLTADQCQQLIAYLSTQLHQSSLAPSEASSTMGPSISSCSGPYSGLDDWEG</sequence>
<protein>
    <submittedName>
        <fullName evidence="2">Uncharacterized protein</fullName>
    </submittedName>
</protein>
<dbReference type="PANTHER" id="PTHR34222:SF99">
    <property type="entry name" value="PROTEIN, PUTATIVE-RELATED"/>
    <property type="match status" value="1"/>
</dbReference>
<dbReference type="PANTHER" id="PTHR34222">
    <property type="entry name" value="GAG_PRE-INTEGRS DOMAIN-CONTAINING PROTEIN"/>
    <property type="match status" value="1"/>
</dbReference>
<keyword evidence="3" id="KW-1185">Reference proteome</keyword>
<feature type="region of interest" description="Disordered" evidence="1">
    <location>
        <begin position="155"/>
        <end position="183"/>
    </location>
</feature>
<feature type="compositionally biased region" description="Polar residues" evidence="1">
    <location>
        <begin position="155"/>
        <end position="173"/>
    </location>
</feature>
<name>A0ABQ8GZR5_9ROSI</name>
<proteinExistence type="predicted"/>
<evidence type="ECO:0000256" key="1">
    <source>
        <dbReference type="SAM" id="MobiDB-lite"/>
    </source>
</evidence>
<evidence type="ECO:0000313" key="2">
    <source>
        <dbReference type="EMBL" id="KAH7526081.1"/>
    </source>
</evidence>
<evidence type="ECO:0000313" key="3">
    <source>
        <dbReference type="Proteomes" id="UP000827721"/>
    </source>
</evidence>
<gene>
    <name evidence="2" type="ORF">JRO89_XSUnG0064000</name>
</gene>
<dbReference type="Proteomes" id="UP000827721">
    <property type="component" value="Unassembled WGS sequence"/>
</dbReference>
<comment type="caution">
    <text evidence="2">The sequence shown here is derived from an EMBL/GenBank/DDBJ whole genome shotgun (WGS) entry which is preliminary data.</text>
</comment>
<dbReference type="EMBL" id="JAFEMO010000112">
    <property type="protein sequence ID" value="KAH7526081.1"/>
    <property type="molecule type" value="Genomic_DNA"/>
</dbReference>
<organism evidence="2 3">
    <name type="scientific">Xanthoceras sorbifolium</name>
    <dbReference type="NCBI Taxonomy" id="99658"/>
    <lineage>
        <taxon>Eukaryota</taxon>
        <taxon>Viridiplantae</taxon>
        <taxon>Streptophyta</taxon>
        <taxon>Embryophyta</taxon>
        <taxon>Tracheophyta</taxon>
        <taxon>Spermatophyta</taxon>
        <taxon>Magnoliopsida</taxon>
        <taxon>eudicotyledons</taxon>
        <taxon>Gunneridae</taxon>
        <taxon>Pentapetalae</taxon>
        <taxon>rosids</taxon>
        <taxon>malvids</taxon>
        <taxon>Sapindales</taxon>
        <taxon>Sapindaceae</taxon>
        <taxon>Xanthoceroideae</taxon>
        <taxon>Xanthoceras</taxon>
    </lineage>
</organism>
<accession>A0ABQ8GZR5</accession>
<reference evidence="2 3" key="1">
    <citation type="submission" date="2021-02" db="EMBL/GenBank/DDBJ databases">
        <title>Plant Genome Project.</title>
        <authorList>
            <person name="Zhang R.-G."/>
        </authorList>
    </citation>
    <scope>NUCLEOTIDE SEQUENCE [LARGE SCALE GENOMIC DNA]</scope>
    <source>
        <tissue evidence="2">Leaves</tissue>
    </source>
</reference>